<dbReference type="GO" id="GO:0006508">
    <property type="term" value="P:proteolysis"/>
    <property type="evidence" value="ECO:0007669"/>
    <property type="project" value="UniProtKB-KW"/>
</dbReference>
<dbReference type="CDD" id="cd00433">
    <property type="entry name" value="Peptidase_M17"/>
    <property type="match status" value="1"/>
</dbReference>
<dbReference type="STRING" id="6216.A0A158QFI5"/>
<comment type="similarity">
    <text evidence="1">Belongs to the peptidase M17 family.</text>
</comment>
<evidence type="ECO:0000313" key="8">
    <source>
        <dbReference type="Proteomes" id="UP000274504"/>
    </source>
</evidence>
<dbReference type="PROSITE" id="PS50118">
    <property type="entry name" value="HMG_BOX_2"/>
    <property type="match status" value="1"/>
</dbReference>
<dbReference type="OrthoDB" id="412814at2759"/>
<evidence type="ECO:0000256" key="1">
    <source>
        <dbReference type="ARBA" id="ARBA00009528"/>
    </source>
</evidence>
<dbReference type="PANTHER" id="PTHR11963">
    <property type="entry name" value="LEUCINE AMINOPEPTIDASE-RELATED"/>
    <property type="match status" value="1"/>
</dbReference>
<dbReference type="InterPro" id="IPR000819">
    <property type="entry name" value="Peptidase_M17_C"/>
</dbReference>
<evidence type="ECO:0000256" key="5">
    <source>
        <dbReference type="PROSITE-ProRule" id="PRU00267"/>
    </source>
</evidence>
<feature type="domain" description="HMG box" evidence="6">
    <location>
        <begin position="162"/>
        <end position="248"/>
    </location>
</feature>
<keyword evidence="3" id="KW-0645">Protease</keyword>
<evidence type="ECO:0000313" key="9">
    <source>
        <dbReference type="WBParaSite" id="HDID_0000891801-mRNA-1"/>
    </source>
</evidence>
<dbReference type="Proteomes" id="UP000274504">
    <property type="component" value="Unassembled WGS sequence"/>
</dbReference>
<dbReference type="GO" id="GO:0003677">
    <property type="term" value="F:DNA binding"/>
    <property type="evidence" value="ECO:0007669"/>
    <property type="project" value="UniProtKB-UniRule"/>
</dbReference>
<dbReference type="InterPro" id="IPR011356">
    <property type="entry name" value="Leucine_aapep/pepB"/>
</dbReference>
<reference evidence="9" key="1">
    <citation type="submission" date="2016-04" db="UniProtKB">
        <authorList>
            <consortium name="WormBaseParasite"/>
        </authorList>
    </citation>
    <scope>IDENTIFICATION</scope>
</reference>
<dbReference type="PRINTS" id="PR00481">
    <property type="entry name" value="LAMNOPPTDASE"/>
</dbReference>
<organism evidence="9">
    <name type="scientific">Hymenolepis diminuta</name>
    <name type="common">Rat tapeworm</name>
    <dbReference type="NCBI Taxonomy" id="6216"/>
    <lineage>
        <taxon>Eukaryota</taxon>
        <taxon>Metazoa</taxon>
        <taxon>Spiralia</taxon>
        <taxon>Lophotrochozoa</taxon>
        <taxon>Platyhelminthes</taxon>
        <taxon>Cestoda</taxon>
        <taxon>Eucestoda</taxon>
        <taxon>Cyclophyllidea</taxon>
        <taxon>Hymenolepididae</taxon>
        <taxon>Hymenolepis</taxon>
    </lineage>
</organism>
<dbReference type="EMBL" id="UYSG01011169">
    <property type="protein sequence ID" value="VDL61234.1"/>
    <property type="molecule type" value="Genomic_DNA"/>
</dbReference>
<keyword evidence="4" id="KW-0378">Hydrolase</keyword>
<dbReference type="AlphaFoldDB" id="A0A158QFI5"/>
<keyword evidence="5" id="KW-0539">Nucleus</keyword>
<dbReference type="CDD" id="cd00084">
    <property type="entry name" value="HMG-box_SF"/>
    <property type="match status" value="1"/>
</dbReference>
<keyword evidence="5" id="KW-0238">DNA-binding</keyword>
<dbReference type="Gene3D" id="3.40.630.10">
    <property type="entry name" value="Zn peptidases"/>
    <property type="match status" value="1"/>
</dbReference>
<name>A0A158QFI5_HYMDI</name>
<dbReference type="GO" id="GO:0005634">
    <property type="term" value="C:nucleus"/>
    <property type="evidence" value="ECO:0007669"/>
    <property type="project" value="UniProtKB-UniRule"/>
</dbReference>
<evidence type="ECO:0000313" key="7">
    <source>
        <dbReference type="EMBL" id="VDL61234.1"/>
    </source>
</evidence>
<dbReference type="PROSITE" id="PS00631">
    <property type="entry name" value="CYTOSOL_AP"/>
    <property type="match status" value="1"/>
</dbReference>
<dbReference type="PANTHER" id="PTHR11963:SF23">
    <property type="entry name" value="CYTOSOL AMINOPEPTIDASE"/>
    <property type="match status" value="1"/>
</dbReference>
<dbReference type="Pfam" id="PF00883">
    <property type="entry name" value="Peptidase_M17"/>
    <property type="match status" value="2"/>
</dbReference>
<dbReference type="GO" id="GO:0005737">
    <property type="term" value="C:cytoplasm"/>
    <property type="evidence" value="ECO:0007669"/>
    <property type="project" value="InterPro"/>
</dbReference>
<evidence type="ECO:0000259" key="6">
    <source>
        <dbReference type="PROSITE" id="PS50118"/>
    </source>
</evidence>
<dbReference type="WBParaSite" id="HDID_0000891801-mRNA-1">
    <property type="protein sequence ID" value="HDID_0000891801-mRNA-1"/>
    <property type="gene ID" value="HDID_0000891801"/>
</dbReference>
<protein>
    <submittedName>
        <fullName evidence="9">Cytosol aminopeptidase</fullName>
    </submittedName>
</protein>
<reference evidence="7 8" key="2">
    <citation type="submission" date="2018-11" db="EMBL/GenBank/DDBJ databases">
        <authorList>
            <consortium name="Pathogen Informatics"/>
        </authorList>
    </citation>
    <scope>NUCLEOTIDE SEQUENCE [LARGE SCALE GENOMIC DNA]</scope>
</reference>
<feature type="DNA-binding region" description="HMG box" evidence="5">
    <location>
        <begin position="162"/>
        <end position="248"/>
    </location>
</feature>
<evidence type="ECO:0000256" key="2">
    <source>
        <dbReference type="ARBA" id="ARBA00022438"/>
    </source>
</evidence>
<dbReference type="InterPro" id="IPR043472">
    <property type="entry name" value="Macro_dom-like"/>
</dbReference>
<accession>A0A158QFI5</accession>
<gene>
    <name evidence="7" type="ORF">HDID_LOCUS8916</name>
</gene>
<dbReference type="Gene3D" id="3.40.220.10">
    <property type="entry name" value="Leucine Aminopeptidase, subunit E, domain 1"/>
    <property type="match status" value="1"/>
</dbReference>
<keyword evidence="2" id="KW-0031">Aminopeptidase</keyword>
<evidence type="ECO:0000256" key="3">
    <source>
        <dbReference type="ARBA" id="ARBA00022670"/>
    </source>
</evidence>
<sequence length="984" mass="108959">ESNEIGQSSTDGNQNASLKKSKKTIITISTYNSDDDDDDDLDLEDDVPLSEIRAGMAPFPACDKEIVDLTKETTPPPSDDESSALTEEQKEHIVTMMSKVSRSDLSKVNNATTHNSLLSMVCLVAIPCKLSDYAITYIYVVFLTNRLLPPFQWINSSKFQTFRPPRMSYTGFSDKERVPRSFVVHFYEALKSNDPSTSNFIMKEQNFGAVLEKARAQWKCLTPEERKSYRKRAIHSKASYSHHLLERREKLNSLFSRRIPTCANASCQNLVVYDNRWDLDYCSPDCVVANCKFVFENRLKDPSTIASPINGNLSVISSSDESMPLVLSDSRGKEANVSLENGNTEIESTNKCLKLESAVTPMEIDNSTDNYVGGNIFERVGNIDMRRGSLFVGLRNFRLTQTSKRYFSEESNDSQHEKRISGLVGGYTNRYQQNALSPAIAYVDEVFLNGGIKDRILKSSLSKIGAMDMYNATFLQSHYTIIYNVLTPRVPQSSNKEGEITATEEIAKEPINWRNVSQDKLRICIARGVQSLQKQGVSEIFVDPFMDAEVAAEAAFLAAFSFDELKSPKRRISQPPISCFTAHLDNDPDGFEVKSKLQAAWNRGQILAQSQNQARRWMEMPANMFYPEIFAHAIEEAMSEAIKSSAGDASVSVEVYDQKWIKQQGMGGILGVAKGSDQSPYFVEISYVGDPSRPNNHIALVGKGVTFDSGGISIKPSAGMGDMRGDMGGAAVMASVLTGIIRLQSPINIRVYLPLVENMPDGKAMRPGDVIRMANGFTVQVDNTDAEGRLILADALHYAQSRNPLFIMDAATLTGAISISLGDAYTGIFCNRSVQRRQVLDIWPLSETEKADADSIAAEGGHSGATIIGALNLCGRIKYDPFWHMPNLYAKQLKDGCATADIANITSGAYAKLAGSGSASAFLQHFVKPTIPYVHLDIAGVMKTVVDDAGMRRGMSGRPTRPLIHFLDNLSRHNFRKEEREEKE</sequence>
<evidence type="ECO:0000256" key="4">
    <source>
        <dbReference type="ARBA" id="ARBA00022801"/>
    </source>
</evidence>
<dbReference type="InterPro" id="IPR009071">
    <property type="entry name" value="HMG_box_dom"/>
</dbReference>
<proteinExistence type="inferred from homology"/>
<dbReference type="SUPFAM" id="SSF52949">
    <property type="entry name" value="Macro domain-like"/>
    <property type="match status" value="1"/>
</dbReference>
<dbReference type="GO" id="GO:0070006">
    <property type="term" value="F:metalloaminopeptidase activity"/>
    <property type="evidence" value="ECO:0007669"/>
    <property type="project" value="InterPro"/>
</dbReference>
<dbReference type="SUPFAM" id="SSF53187">
    <property type="entry name" value="Zn-dependent exopeptidases"/>
    <property type="match status" value="2"/>
</dbReference>
<dbReference type="GO" id="GO:0030145">
    <property type="term" value="F:manganese ion binding"/>
    <property type="evidence" value="ECO:0007669"/>
    <property type="project" value="InterPro"/>
</dbReference>